<proteinExistence type="predicted"/>
<reference evidence="3" key="1">
    <citation type="journal article" date="2019" name="Int. J. Syst. Evol. Microbiol.">
        <title>The Global Catalogue of Microorganisms (GCM) 10K type strain sequencing project: providing services to taxonomists for standard genome sequencing and annotation.</title>
        <authorList>
            <consortium name="The Broad Institute Genomics Platform"/>
            <consortium name="The Broad Institute Genome Sequencing Center for Infectious Disease"/>
            <person name="Wu L."/>
            <person name="Ma J."/>
        </authorList>
    </citation>
    <scope>NUCLEOTIDE SEQUENCE [LARGE SCALE GENOMIC DNA]</scope>
    <source>
        <strain evidence="3">CCUG 55608</strain>
    </source>
</reference>
<dbReference type="EMBL" id="JBHTLP010000003">
    <property type="protein sequence ID" value="MFD1140811.1"/>
    <property type="molecule type" value="Genomic_DNA"/>
</dbReference>
<sequence length="173" mass="19148">MDKPSSLKDVTKKGHADRMSSFASKLIPKSVNSDEEPGQQPVQAQPSPAPAPVPEVEQPEPAQVPTPAEAEPVEPKQEPDNVPVKTPKLTEGVAPKSERKKSSSFSIAWDDILRQSDNKATEDKKSVKYIALTKKSHKVLRDLNYKHDIPMNVILNNLLEVLGRVLQKEESKQ</sequence>
<evidence type="ECO:0000313" key="2">
    <source>
        <dbReference type="EMBL" id="MFD1140811.1"/>
    </source>
</evidence>
<feature type="region of interest" description="Disordered" evidence="1">
    <location>
        <begin position="1"/>
        <end position="106"/>
    </location>
</feature>
<dbReference type="Proteomes" id="UP001597116">
    <property type="component" value="Unassembled WGS sequence"/>
</dbReference>
<evidence type="ECO:0008006" key="4">
    <source>
        <dbReference type="Google" id="ProtNLM"/>
    </source>
</evidence>
<gene>
    <name evidence="2" type="ORF">ACFQ4C_06815</name>
</gene>
<keyword evidence="3" id="KW-1185">Reference proteome</keyword>
<name>A0ABW3Q5U5_9BACT</name>
<feature type="compositionally biased region" description="Low complexity" evidence="1">
    <location>
        <begin position="54"/>
        <end position="70"/>
    </location>
</feature>
<accession>A0ABW3Q5U5</accession>
<evidence type="ECO:0000313" key="3">
    <source>
        <dbReference type="Proteomes" id="UP001597116"/>
    </source>
</evidence>
<protein>
    <recommendedName>
        <fullName evidence="4">DUF3408 domain-containing protein</fullName>
    </recommendedName>
</protein>
<evidence type="ECO:0000256" key="1">
    <source>
        <dbReference type="SAM" id="MobiDB-lite"/>
    </source>
</evidence>
<organism evidence="2 3">
    <name type="scientific">Larkinella insperata</name>
    <dbReference type="NCBI Taxonomy" id="332158"/>
    <lineage>
        <taxon>Bacteria</taxon>
        <taxon>Pseudomonadati</taxon>
        <taxon>Bacteroidota</taxon>
        <taxon>Cytophagia</taxon>
        <taxon>Cytophagales</taxon>
        <taxon>Spirosomataceae</taxon>
        <taxon>Larkinella</taxon>
    </lineage>
</organism>
<feature type="compositionally biased region" description="Basic and acidic residues" evidence="1">
    <location>
        <begin position="1"/>
        <end position="18"/>
    </location>
</feature>
<dbReference type="RefSeq" id="WP_379883919.1">
    <property type="nucleotide sequence ID" value="NZ_JBHTLP010000003.1"/>
</dbReference>
<comment type="caution">
    <text evidence="2">The sequence shown here is derived from an EMBL/GenBank/DDBJ whole genome shotgun (WGS) entry which is preliminary data.</text>
</comment>